<evidence type="ECO:0000256" key="1">
    <source>
        <dbReference type="ARBA" id="ARBA00004138"/>
    </source>
</evidence>
<dbReference type="InterPro" id="IPR001680">
    <property type="entry name" value="WD40_rpt"/>
</dbReference>
<sequence length="1450" mass="160857">MSIYFQTRIRGEGKPIPEVLQAHSSLGVAVHGWAGNRVIVSSEEGQTLWNLSRNAAPTAAAWHPSKKLVVNGWKDGMVTMWSADEPQSYKTVSNGTHHDNLAVLTMTWSSGGLYLLTTSKSNAMVVWQLESNNKLSMLWAVKSELPVVQAVHLQSPATKRISGADANDDDILFAVSSGQNHVSLLDDTQALAPLVSLERDQQISSMLWDVDTRNLVTLTTSVMIAVHRVDRDLKVSTTLRRKISAPARGAEEVPFTPKMIWAASGVVGLCCGDDKLRMFSVSAEVIYLVTSQDPSQSITCLASQPHRKLLVCGTSDGATLLFRFNGKSNSQDADDWMLLATYRELGKPLEAIHLLASGDVVYTQDTAVVTLQETQRKRKWTGQASAFQTSPDQVLVETPQGGRVLVRIPSHVRDLDLCYPQLAVWTGSSIGVYSINDATGTYSALNAVDSASNCFGLHQDGILRVKDGKLVFDNFQLQNIASLAFSDAEGVPVLIDVQGDFVCCVTSNRMIRVVRVNKGELRSIGPSRPIFINEPDITVVKARINAVGKRVALLTNVTQAGSAAKVPDSRLWVFEVDTDRMTSHDFHTSHVGVPMHVGWNTPAPNVNTVGELEHLLLACEVKSSVAGGKQKPAANPDASINADVDASALDTTRTADEADNDATTQFMVTLFATPGNVVLHHSAPLKHTMSFLGITVPNLYVASSKVVDSELQYFLDFSRLRDFQGLGTDPDPRVREALMLFGYNTTIGNMDEAYRAVKTIKDPTVWQNLAKMCVTTKRLDVAEVCLANMQDGVAARALRESKDEPELDTRLGVLALSLGMRDEAEKLFKKAKRHDLITELLIANGNWDAAQKNAEQLDRIRLRQVAYRYGQWMENVNDFNASVASFQKAGCMGTDVPRMFFLHGRLDELRNLANGSDAGACGLKTLDESAIRDLLIWWGNFEERNGNVAESLKCYERAGDVYNTVRLLTIQSPPQLDKAVDVVMKAPEKHQGAAYFIGLYYEQQNIVSKALQFYSMAGASRRAIQLAKTHELYGEVVGIVLKCDDKQLALECAMWFESRSVFDKAVQLYQKGGDVQRAIDVCIRGGLYDILNQISETLDQGADPETFIQMAEHFLNSAHFDKAAQMLVFAKAYNEALQLCVDKNVKLTDEMAEAMTIPKSDNDDDEAYRISMLKKIAKVAKEQESWHLACKKYTQAGERVKAMKMLLRAGDTEKVMFFANHSRSTEIFILAGNYLQSQDWQHDANIYKCIVNFYTKAKAFENLASFYDACSQLQVDEYRNYDNALVTLREALKALEKGDASISKRNHFAQRIEIAEQFVNARKMIQPGKPSLEMVQICTDLITRSRQDHPDHDLIEASIRVGDVFALLVEYYDKLGQVENAYSLMDRMRQQSIELTFFLEQSLIERICKACGRDAKVMLAMAAQKSSTHNNNSRGAAAAHTEENFEEEDI</sequence>
<evidence type="ECO:0000259" key="9">
    <source>
        <dbReference type="Pfam" id="PF23385"/>
    </source>
</evidence>
<evidence type="ECO:0000256" key="3">
    <source>
        <dbReference type="ARBA" id="ARBA00022737"/>
    </source>
</evidence>
<evidence type="ECO:0000256" key="6">
    <source>
        <dbReference type="ARBA" id="ARBA00023273"/>
    </source>
</evidence>
<evidence type="ECO:0000256" key="2">
    <source>
        <dbReference type="ARBA" id="ARBA00022574"/>
    </source>
</evidence>
<accession>A0A0S4IJV5</accession>
<keyword evidence="3" id="KW-0677">Repeat</keyword>
<dbReference type="GO" id="GO:0036064">
    <property type="term" value="C:ciliary basal body"/>
    <property type="evidence" value="ECO:0007669"/>
    <property type="project" value="TreeGrafter"/>
</dbReference>
<evidence type="ECO:0000259" key="8">
    <source>
        <dbReference type="Pfam" id="PF23383"/>
    </source>
</evidence>
<evidence type="ECO:0000313" key="12">
    <source>
        <dbReference type="EMBL" id="CUE61069.1"/>
    </source>
</evidence>
<keyword evidence="4" id="KW-0802">TPR repeat</keyword>
<dbReference type="InterPro" id="IPR056154">
    <property type="entry name" value="Beta-prop_IFT140_1st"/>
</dbReference>
<evidence type="ECO:0000259" key="11">
    <source>
        <dbReference type="Pfam" id="PF24762"/>
    </source>
</evidence>
<dbReference type="SMART" id="SM00320">
    <property type="entry name" value="WD40"/>
    <property type="match status" value="4"/>
</dbReference>
<evidence type="ECO:0000256" key="4">
    <source>
        <dbReference type="ARBA" id="ARBA00022803"/>
    </source>
</evidence>
<evidence type="ECO:0000256" key="5">
    <source>
        <dbReference type="ARBA" id="ARBA00023069"/>
    </source>
</evidence>
<dbReference type="Gene3D" id="1.25.40.470">
    <property type="match status" value="1"/>
</dbReference>
<feature type="domain" description="IFT140 first beta-propeller" evidence="8">
    <location>
        <begin position="167"/>
        <end position="340"/>
    </location>
</feature>
<keyword evidence="13" id="KW-1185">Reference proteome</keyword>
<feature type="domain" description="IF140/IFT172/WDR19 TPR" evidence="11">
    <location>
        <begin position="748"/>
        <end position="1253"/>
    </location>
</feature>
<dbReference type="InterPro" id="IPR056156">
    <property type="entry name" value="TPR_IF140_C"/>
</dbReference>
<name>A0A0S4IJV5_BODSA</name>
<keyword evidence="2" id="KW-0853">WD repeat</keyword>
<gene>
    <name evidence="12" type="ORF">BSAL_49730</name>
</gene>
<dbReference type="InterPro" id="IPR011990">
    <property type="entry name" value="TPR-like_helical_dom_sf"/>
</dbReference>
<dbReference type="Pfam" id="PF24762">
    <property type="entry name" value="TPR_IF140-IFT172"/>
    <property type="match status" value="1"/>
</dbReference>
<dbReference type="Proteomes" id="UP000051952">
    <property type="component" value="Unassembled WGS sequence"/>
</dbReference>
<evidence type="ECO:0000256" key="7">
    <source>
        <dbReference type="SAM" id="MobiDB-lite"/>
    </source>
</evidence>
<dbReference type="InterPro" id="IPR015943">
    <property type="entry name" value="WD40/YVTN_repeat-like_dom_sf"/>
</dbReference>
<dbReference type="GO" id="GO:0035721">
    <property type="term" value="P:intraciliary retrograde transport"/>
    <property type="evidence" value="ECO:0007669"/>
    <property type="project" value="TreeGrafter"/>
</dbReference>
<dbReference type="OMA" id="YAQFMES"/>
<dbReference type="GO" id="GO:0005930">
    <property type="term" value="C:axoneme"/>
    <property type="evidence" value="ECO:0007669"/>
    <property type="project" value="TreeGrafter"/>
</dbReference>
<dbReference type="Pfam" id="PF23383">
    <property type="entry name" value="Beta-prop_IFT140_1st"/>
    <property type="match status" value="2"/>
</dbReference>
<keyword evidence="5" id="KW-0969">Cilium</keyword>
<evidence type="ECO:0000313" key="13">
    <source>
        <dbReference type="Proteomes" id="UP000051952"/>
    </source>
</evidence>
<dbReference type="InterPro" id="IPR056155">
    <property type="entry name" value="Beta-prop_IFT140_2nd"/>
</dbReference>
<feature type="region of interest" description="Disordered" evidence="7">
    <location>
        <begin position="1428"/>
        <end position="1450"/>
    </location>
</feature>
<feature type="domain" description="IFT140 first beta-propeller" evidence="8">
    <location>
        <begin position="3"/>
        <end position="144"/>
    </location>
</feature>
<reference evidence="13" key="1">
    <citation type="submission" date="2015-09" db="EMBL/GenBank/DDBJ databases">
        <authorList>
            <consortium name="Pathogen Informatics"/>
        </authorList>
    </citation>
    <scope>NUCLEOTIDE SEQUENCE [LARGE SCALE GENOMIC DNA]</scope>
    <source>
        <strain evidence="13">Lake Konstanz</strain>
    </source>
</reference>
<dbReference type="SUPFAM" id="SSF101908">
    <property type="entry name" value="Putative isomerase YbhE"/>
    <property type="match status" value="1"/>
</dbReference>
<dbReference type="GO" id="GO:0030991">
    <property type="term" value="C:intraciliary transport particle A"/>
    <property type="evidence" value="ECO:0007669"/>
    <property type="project" value="TreeGrafter"/>
</dbReference>
<dbReference type="EMBL" id="CYKH01000024">
    <property type="protein sequence ID" value="CUE61069.1"/>
    <property type="molecule type" value="Genomic_DNA"/>
</dbReference>
<organism evidence="12 13">
    <name type="scientific">Bodo saltans</name>
    <name type="common">Flagellated protozoan</name>
    <dbReference type="NCBI Taxonomy" id="75058"/>
    <lineage>
        <taxon>Eukaryota</taxon>
        <taxon>Discoba</taxon>
        <taxon>Euglenozoa</taxon>
        <taxon>Kinetoplastea</taxon>
        <taxon>Metakinetoplastina</taxon>
        <taxon>Eubodonida</taxon>
        <taxon>Bodonidae</taxon>
        <taxon>Bodo</taxon>
    </lineage>
</organism>
<keyword evidence="6" id="KW-0966">Cell projection</keyword>
<dbReference type="PANTHER" id="PTHR15722">
    <property type="entry name" value="IFT140/172-RELATED"/>
    <property type="match status" value="1"/>
</dbReference>
<protein>
    <submittedName>
        <fullName evidence="12">Uncharacterized protein</fullName>
    </submittedName>
</protein>
<dbReference type="InterPro" id="IPR056168">
    <property type="entry name" value="TPR_IF140/IFT172/WDR19"/>
</dbReference>
<dbReference type="Gene3D" id="2.130.10.10">
    <property type="entry name" value="YVTN repeat-like/Quinoprotein amine dehydrogenase"/>
    <property type="match status" value="2"/>
</dbReference>
<proteinExistence type="predicted"/>
<comment type="subcellular location">
    <subcellularLocation>
        <location evidence="1">Cell projection</location>
        <location evidence="1">Cilium</location>
    </subcellularLocation>
</comment>
<dbReference type="PANTHER" id="PTHR15722:SF7">
    <property type="entry name" value="INTRAFLAGELLAR TRANSPORT PROTEIN 140 HOMOLOG"/>
    <property type="match status" value="1"/>
</dbReference>
<feature type="domain" description="IF140 C-terminal TPR" evidence="10">
    <location>
        <begin position="1261"/>
        <end position="1389"/>
    </location>
</feature>
<dbReference type="InterPro" id="IPR036322">
    <property type="entry name" value="WD40_repeat_dom_sf"/>
</dbReference>
<dbReference type="OrthoDB" id="10258787at2759"/>
<dbReference type="Pfam" id="PF24760">
    <property type="entry name" value="TPR_IF140_C"/>
    <property type="match status" value="1"/>
</dbReference>
<feature type="domain" description="IFT140 second beta-propeller" evidence="9">
    <location>
        <begin position="383"/>
        <end position="702"/>
    </location>
</feature>
<dbReference type="VEuPathDB" id="TriTrypDB:BSAL_49730"/>
<dbReference type="SUPFAM" id="SSF50978">
    <property type="entry name" value="WD40 repeat-like"/>
    <property type="match status" value="1"/>
</dbReference>
<evidence type="ECO:0000259" key="10">
    <source>
        <dbReference type="Pfam" id="PF24760"/>
    </source>
</evidence>
<dbReference type="Pfam" id="PF23385">
    <property type="entry name" value="Beta-prop_IFT140_2nd"/>
    <property type="match status" value="1"/>
</dbReference>
<dbReference type="SUPFAM" id="SSF48452">
    <property type="entry name" value="TPR-like"/>
    <property type="match status" value="1"/>
</dbReference>